<organism evidence="3 4">
    <name type="scientific">Umezawaea tangerina</name>
    <dbReference type="NCBI Taxonomy" id="84725"/>
    <lineage>
        <taxon>Bacteria</taxon>
        <taxon>Bacillati</taxon>
        <taxon>Actinomycetota</taxon>
        <taxon>Actinomycetes</taxon>
        <taxon>Pseudonocardiales</taxon>
        <taxon>Pseudonocardiaceae</taxon>
        <taxon>Umezawaea</taxon>
    </lineage>
</organism>
<name>A0A2T0T7S6_9PSEU</name>
<protein>
    <submittedName>
        <fullName evidence="3">2-keto-4-pentenoate hydratase/2-oxohepta-3-ene-1,7-dioic acid hydratase in catechol pathway</fullName>
    </submittedName>
</protein>
<dbReference type="Pfam" id="PF01557">
    <property type="entry name" value="FAA_hydrolase"/>
    <property type="match status" value="1"/>
</dbReference>
<dbReference type="InterPro" id="IPR011234">
    <property type="entry name" value="Fumarylacetoacetase-like_C"/>
</dbReference>
<keyword evidence="4" id="KW-1185">Reference proteome</keyword>
<dbReference type="OrthoDB" id="9805307at2"/>
<evidence type="ECO:0000256" key="1">
    <source>
        <dbReference type="ARBA" id="ARBA00022723"/>
    </source>
</evidence>
<dbReference type="RefSeq" id="WP_146174812.1">
    <property type="nucleotide sequence ID" value="NZ_PVTF01000005.1"/>
</dbReference>
<accession>A0A2T0T7S6</accession>
<dbReference type="GO" id="GO:0018773">
    <property type="term" value="F:acetylpyruvate hydrolase activity"/>
    <property type="evidence" value="ECO:0007669"/>
    <property type="project" value="TreeGrafter"/>
</dbReference>
<gene>
    <name evidence="3" type="ORF">CLV43_105446</name>
</gene>
<dbReference type="AlphaFoldDB" id="A0A2T0T7S6"/>
<evidence type="ECO:0000313" key="3">
    <source>
        <dbReference type="EMBL" id="PRY41688.1"/>
    </source>
</evidence>
<comment type="caution">
    <text evidence="3">The sequence shown here is derived from an EMBL/GenBank/DDBJ whole genome shotgun (WGS) entry which is preliminary data.</text>
</comment>
<keyword evidence="1" id="KW-0479">Metal-binding</keyword>
<dbReference type="Gene3D" id="3.90.850.10">
    <property type="entry name" value="Fumarylacetoacetase-like, C-terminal domain"/>
    <property type="match status" value="1"/>
</dbReference>
<dbReference type="EMBL" id="PVTF01000005">
    <property type="protein sequence ID" value="PRY41688.1"/>
    <property type="molecule type" value="Genomic_DNA"/>
</dbReference>
<dbReference type="InterPro" id="IPR036663">
    <property type="entry name" value="Fumarylacetoacetase_C_sf"/>
</dbReference>
<reference evidence="3 4" key="1">
    <citation type="submission" date="2018-03" db="EMBL/GenBank/DDBJ databases">
        <title>Genomic Encyclopedia of Archaeal and Bacterial Type Strains, Phase II (KMG-II): from individual species to whole genera.</title>
        <authorList>
            <person name="Goeker M."/>
        </authorList>
    </citation>
    <scope>NUCLEOTIDE SEQUENCE [LARGE SCALE GENOMIC DNA]</scope>
    <source>
        <strain evidence="3 4">DSM 44720</strain>
    </source>
</reference>
<dbReference type="Proteomes" id="UP000239494">
    <property type="component" value="Unassembled WGS sequence"/>
</dbReference>
<sequence>MSTTAFESLVSYRTPGDPRTRVGLLSCGLLHAPPELEHLTGVIDLLQAWPWAEDYLRSLPELPGPVVRDWQASLLLEHPRKILCSGPNYTDHLLEMGEQVTDGWRPYFFFKPPTTALAPDGASVLIGGGPDERADWEGELGVVIGRGGRDIPVAEALGHIAGYTVVNDISFRGPHKRPSAPAPFVWDWVASKGQDTSLPIASALVPHWLVPDPQDLRIETRVNDVVHQSGSTALMVCGVAELVAAASELVTLEPGDLIATGTPAGVGAGKNQFLENGDFVEVTIPGIGSVSNTVRVRAGRTGRRTH</sequence>
<dbReference type="GO" id="GO:0046872">
    <property type="term" value="F:metal ion binding"/>
    <property type="evidence" value="ECO:0007669"/>
    <property type="project" value="UniProtKB-KW"/>
</dbReference>
<dbReference type="PANTHER" id="PTHR11820:SF7">
    <property type="entry name" value="ACYLPYRUVASE FAHD1, MITOCHONDRIAL"/>
    <property type="match status" value="1"/>
</dbReference>
<evidence type="ECO:0000313" key="4">
    <source>
        <dbReference type="Proteomes" id="UP000239494"/>
    </source>
</evidence>
<dbReference type="PANTHER" id="PTHR11820">
    <property type="entry name" value="ACYLPYRUVASE"/>
    <property type="match status" value="1"/>
</dbReference>
<evidence type="ECO:0000259" key="2">
    <source>
        <dbReference type="Pfam" id="PF01557"/>
    </source>
</evidence>
<dbReference type="SUPFAM" id="SSF56529">
    <property type="entry name" value="FAH"/>
    <property type="match status" value="1"/>
</dbReference>
<proteinExistence type="predicted"/>
<feature type="domain" description="Fumarylacetoacetase-like C-terminal" evidence="2">
    <location>
        <begin position="81"/>
        <end position="295"/>
    </location>
</feature>